<dbReference type="SUPFAM" id="SSF46689">
    <property type="entry name" value="Homeodomain-like"/>
    <property type="match status" value="1"/>
</dbReference>
<feature type="region of interest" description="Disordered" evidence="5">
    <location>
        <begin position="1"/>
        <end position="21"/>
    </location>
</feature>
<feature type="DNA-binding region" description="H-T-H motif" evidence="4">
    <location>
        <begin position="43"/>
        <end position="62"/>
    </location>
</feature>
<dbReference type="InterPro" id="IPR049445">
    <property type="entry name" value="TetR_SbtR-like_C"/>
</dbReference>
<dbReference type="PROSITE" id="PS50977">
    <property type="entry name" value="HTH_TETR_2"/>
    <property type="match status" value="1"/>
</dbReference>
<evidence type="ECO:0000256" key="3">
    <source>
        <dbReference type="ARBA" id="ARBA00023163"/>
    </source>
</evidence>
<protein>
    <submittedName>
        <fullName evidence="7">TetR/AcrR family transcriptional regulator</fullName>
    </submittedName>
</protein>
<feature type="compositionally biased region" description="Polar residues" evidence="5">
    <location>
        <begin position="1"/>
        <end position="13"/>
    </location>
</feature>
<evidence type="ECO:0000256" key="2">
    <source>
        <dbReference type="ARBA" id="ARBA00023125"/>
    </source>
</evidence>
<dbReference type="InterPro" id="IPR001647">
    <property type="entry name" value="HTH_TetR"/>
</dbReference>
<dbReference type="PRINTS" id="PR00455">
    <property type="entry name" value="HTHTETR"/>
</dbReference>
<dbReference type="SUPFAM" id="SSF48498">
    <property type="entry name" value="Tetracyclin repressor-like, C-terminal domain"/>
    <property type="match status" value="1"/>
</dbReference>
<proteinExistence type="predicted"/>
<accession>A0ABU4HYX7</accession>
<evidence type="ECO:0000313" key="7">
    <source>
        <dbReference type="EMBL" id="MDW5597259.1"/>
    </source>
</evidence>
<dbReference type="InterPro" id="IPR036271">
    <property type="entry name" value="Tet_transcr_reg_TetR-rel_C_sf"/>
</dbReference>
<dbReference type="InterPro" id="IPR009057">
    <property type="entry name" value="Homeodomain-like_sf"/>
</dbReference>
<keyword evidence="8" id="KW-1185">Reference proteome</keyword>
<dbReference type="Proteomes" id="UP001284601">
    <property type="component" value="Unassembled WGS sequence"/>
</dbReference>
<feature type="domain" description="HTH tetR-type" evidence="6">
    <location>
        <begin position="21"/>
        <end position="80"/>
    </location>
</feature>
<evidence type="ECO:0000256" key="5">
    <source>
        <dbReference type="SAM" id="MobiDB-lite"/>
    </source>
</evidence>
<dbReference type="Gene3D" id="1.10.357.10">
    <property type="entry name" value="Tetracycline Repressor, domain 2"/>
    <property type="match status" value="1"/>
</dbReference>
<dbReference type="RefSeq" id="WP_318599723.1">
    <property type="nucleotide sequence ID" value="NZ_JAWSTH010000080.1"/>
</dbReference>
<gene>
    <name evidence="7" type="ORF">R7226_23125</name>
</gene>
<keyword evidence="3" id="KW-0804">Transcription</keyword>
<keyword evidence="1" id="KW-0805">Transcription regulation</keyword>
<dbReference type="InterPro" id="IPR050109">
    <property type="entry name" value="HTH-type_TetR-like_transc_reg"/>
</dbReference>
<dbReference type="Pfam" id="PF21597">
    <property type="entry name" value="TetR_C_43"/>
    <property type="match status" value="1"/>
</dbReference>
<dbReference type="EMBL" id="JAWSTH010000080">
    <property type="protein sequence ID" value="MDW5597259.1"/>
    <property type="molecule type" value="Genomic_DNA"/>
</dbReference>
<dbReference type="Pfam" id="PF00440">
    <property type="entry name" value="TetR_N"/>
    <property type="match status" value="1"/>
</dbReference>
<reference evidence="7 8" key="2">
    <citation type="submission" date="2023-10" db="EMBL/GenBank/DDBJ databases">
        <authorList>
            <person name="Han X.F."/>
        </authorList>
    </citation>
    <scope>NUCLEOTIDE SEQUENCE [LARGE SCALE GENOMIC DNA]</scope>
    <source>
        <strain evidence="7 8">KCTC 39840</strain>
    </source>
</reference>
<evidence type="ECO:0000256" key="1">
    <source>
        <dbReference type="ARBA" id="ARBA00023015"/>
    </source>
</evidence>
<reference evidence="8" key="1">
    <citation type="submission" date="2023-07" db="EMBL/GenBank/DDBJ databases">
        <title>Conexibacter stalactiti sp. nov., isolated from stalactites in a lava cave and emended description of the genus Conexibacter.</title>
        <authorList>
            <person name="Lee S.D."/>
        </authorList>
    </citation>
    <scope>NUCLEOTIDE SEQUENCE [LARGE SCALE GENOMIC DNA]</scope>
    <source>
        <strain evidence="8">KCTC 39840</strain>
    </source>
</reference>
<evidence type="ECO:0000313" key="8">
    <source>
        <dbReference type="Proteomes" id="UP001284601"/>
    </source>
</evidence>
<sequence>MATVDTTPSGEAQRTQRADARRNRERILAAASAAFAEEGFDVGVAEIARRAGVGTGTLFRHFPTKVELEVAVVLERAQGMRETLAAALAEPDPWTAFEGLMTATVEMTACDRCLGEAARPELMVDPRLEELRTEMITGIETVLERGRRAGVIRRDVAAEDIPVLTGVIGSTMERYGRANPELWRRYLGVVLDGLRADGAVPLSPGPPDIAAIDGGCGAPIAAVKAVPPPASAPAKKRRPAA</sequence>
<dbReference type="PANTHER" id="PTHR30055">
    <property type="entry name" value="HTH-TYPE TRANSCRIPTIONAL REGULATOR RUTR"/>
    <property type="match status" value="1"/>
</dbReference>
<organism evidence="7 8">
    <name type="scientific">Conexibacter stalactiti</name>
    <dbReference type="NCBI Taxonomy" id="1940611"/>
    <lineage>
        <taxon>Bacteria</taxon>
        <taxon>Bacillati</taxon>
        <taxon>Actinomycetota</taxon>
        <taxon>Thermoleophilia</taxon>
        <taxon>Solirubrobacterales</taxon>
        <taxon>Conexibacteraceae</taxon>
        <taxon>Conexibacter</taxon>
    </lineage>
</organism>
<dbReference type="PANTHER" id="PTHR30055:SF234">
    <property type="entry name" value="HTH-TYPE TRANSCRIPTIONAL REGULATOR BETI"/>
    <property type="match status" value="1"/>
</dbReference>
<comment type="caution">
    <text evidence="7">The sequence shown here is derived from an EMBL/GenBank/DDBJ whole genome shotgun (WGS) entry which is preliminary data.</text>
</comment>
<name>A0ABU4HYX7_9ACTN</name>
<evidence type="ECO:0000259" key="6">
    <source>
        <dbReference type="PROSITE" id="PS50977"/>
    </source>
</evidence>
<evidence type="ECO:0000256" key="4">
    <source>
        <dbReference type="PROSITE-ProRule" id="PRU00335"/>
    </source>
</evidence>
<keyword evidence="2 4" id="KW-0238">DNA-binding</keyword>